<evidence type="ECO:0000256" key="9">
    <source>
        <dbReference type="SAM" id="MobiDB-lite"/>
    </source>
</evidence>
<dbReference type="Pfam" id="PF23414">
    <property type="entry name" value="Beta-prop_EML_2"/>
    <property type="match status" value="1"/>
</dbReference>
<name>A0A8S1BTL9_9INSE</name>
<evidence type="ECO:0000256" key="2">
    <source>
        <dbReference type="ARBA" id="ARBA00006489"/>
    </source>
</evidence>
<dbReference type="InterPro" id="IPR055442">
    <property type="entry name" value="Beta-prop_EML-like_2nd"/>
</dbReference>
<comment type="similarity">
    <text evidence="2">Belongs to the WD repeat EMAP family.</text>
</comment>
<dbReference type="FunFam" id="2.130.10.10:FF:000005">
    <property type="entry name" value="Putative echinoderm microtubule-associated protein-like 1"/>
    <property type="match status" value="1"/>
</dbReference>
<dbReference type="EMBL" id="CADEPI010000010">
    <property type="protein sequence ID" value="CAB3362826.1"/>
    <property type="molecule type" value="Genomic_DNA"/>
</dbReference>
<accession>A0A8S1BTL9</accession>
<keyword evidence="5" id="KW-0493">Microtubule</keyword>
<comment type="caution">
    <text evidence="12">The sequence shown here is derived from an EMBL/GenBank/DDBJ whole genome shotgun (WGS) entry which is preliminary data.</text>
</comment>
<dbReference type="InterPro" id="IPR001680">
    <property type="entry name" value="WD40_rpt"/>
</dbReference>
<evidence type="ECO:0000256" key="3">
    <source>
        <dbReference type="ARBA" id="ARBA00022490"/>
    </source>
</evidence>
<dbReference type="GO" id="GO:0000226">
    <property type="term" value="P:microtubule cytoskeleton organization"/>
    <property type="evidence" value="ECO:0007669"/>
    <property type="project" value="TreeGrafter"/>
</dbReference>
<dbReference type="GO" id="GO:0008017">
    <property type="term" value="F:microtubule binding"/>
    <property type="evidence" value="ECO:0007669"/>
    <property type="project" value="TreeGrafter"/>
</dbReference>
<dbReference type="InterPro" id="IPR005108">
    <property type="entry name" value="HELP"/>
</dbReference>
<dbReference type="Gene3D" id="2.130.10.10">
    <property type="entry name" value="YVTN repeat-like/Quinoprotein amine dehydrogenase"/>
    <property type="match status" value="2"/>
</dbReference>
<sequence>MRIKGDDAGPSSPSATSSVEFDEMMEADNESLRERVAALEQKALTQTDEIVCLRSTLADVLRRVNLLEGQLASAGGSLPFRLQPQVQTGAARNGPVRVSVSGPKESPGPRLRPQPGMRLPSQLPQRRAVHYQSTGSLHSDSPSSASGGGSPSPSPTHTPQQSASPAPPSRSSGPTPTPQSPGHRAAALSSLSLAKRWSSTGDFNGSSACSPLTSPHSPMAAASRLATKSLFNLYMKPANPQQYNHNNTYKHGVRDAIYNEEDGYVRMFLRGRPVILHAPSDVAPSFEITKVATAPQQRLKLEWVYGYRGRDCRSNVFLLPTGEVVYFIAAAVVLLNIDEQSQRHYLGHTDDVKSLAIHPNKLLVASGQTAGHDRKDGRSWRLNPPPDITAPEADYWPHVRIWNSVSLQTLHVIGIGDFERSICCLSFSKTDGGALLCAVDEAPDHNISVWDWQKGERGHKISETKCSNDTVVAAEWHPVDRGVIVTCGKSHIAFWTHELGGTLIKRNGIFEGREKPKYVTCLAFSQNGEVLSGDSNGHIIVWVRGGNTVSKVVRGVHEGSVFCLAVTNEGQVISGGGKDRRIVQLDHSLSSSGASAQLSDELGGVRAVAVGRGGRLVVGTTKNCLAAGSLASGMAAVAIGHTEEVWALAAHPSLPQFVSGGHDCCVRLWDSQSRSVVWSSDLPERLQSAAFSPDGTVLVLGLCSGRWLVLHAETRELLVQMVDGNEPIQVVKFSPNGKLCALGSRDNNIYVYQASDEYRKFERIGRCVGHSSFITHLDWSEDGCYLQSNSGDYELLYWNASTCRQVTHSSDMRDVSWATLSCPLNFSTLGVWPEGADGTDVNSCERSHSGKLLATADDFGKVKLYAYPACQPRSLCHTYGGHSSHVTAVRFLNEDSRLISTGGNDNSIMQWMVC</sequence>
<feature type="region of interest" description="Disordered" evidence="9">
    <location>
        <begin position="1"/>
        <end position="28"/>
    </location>
</feature>
<feature type="repeat" description="WD" evidence="8">
    <location>
        <begin position="767"/>
        <end position="808"/>
    </location>
</feature>
<dbReference type="Pfam" id="PF23409">
    <property type="entry name" value="Beta-prop_EML"/>
    <property type="match status" value="1"/>
</dbReference>
<feature type="repeat" description="WD" evidence="8">
    <location>
        <begin position="638"/>
        <end position="679"/>
    </location>
</feature>
<evidence type="ECO:0008006" key="14">
    <source>
        <dbReference type="Google" id="ProtNLM"/>
    </source>
</evidence>
<dbReference type="PROSITE" id="PS50294">
    <property type="entry name" value="WD_REPEATS_REGION"/>
    <property type="match status" value="2"/>
</dbReference>
<keyword evidence="4 8" id="KW-0853">WD repeat</keyword>
<evidence type="ECO:0000256" key="8">
    <source>
        <dbReference type="PROSITE-ProRule" id="PRU00221"/>
    </source>
</evidence>
<dbReference type="GO" id="GO:0005874">
    <property type="term" value="C:microtubule"/>
    <property type="evidence" value="ECO:0007669"/>
    <property type="project" value="UniProtKB-KW"/>
</dbReference>
<dbReference type="Proteomes" id="UP000494165">
    <property type="component" value="Unassembled WGS sequence"/>
</dbReference>
<dbReference type="PANTHER" id="PTHR13720:SF50">
    <property type="entry name" value="ECHINODERM MICROTUBULE-ASSOCIATED PROTEIN-LIKE 2"/>
    <property type="match status" value="1"/>
</dbReference>
<keyword evidence="6" id="KW-0677">Repeat</keyword>
<evidence type="ECO:0000256" key="1">
    <source>
        <dbReference type="ARBA" id="ARBA00004245"/>
    </source>
</evidence>
<dbReference type="CDD" id="cd21931">
    <property type="entry name" value="TD_EMAP-like"/>
    <property type="match status" value="1"/>
</dbReference>
<dbReference type="PANTHER" id="PTHR13720">
    <property type="entry name" value="WD-40 REPEAT PROTEIN"/>
    <property type="match status" value="1"/>
</dbReference>
<organism evidence="12 13">
    <name type="scientific">Cloeon dipterum</name>
    <dbReference type="NCBI Taxonomy" id="197152"/>
    <lineage>
        <taxon>Eukaryota</taxon>
        <taxon>Metazoa</taxon>
        <taxon>Ecdysozoa</taxon>
        <taxon>Arthropoda</taxon>
        <taxon>Hexapoda</taxon>
        <taxon>Insecta</taxon>
        <taxon>Pterygota</taxon>
        <taxon>Palaeoptera</taxon>
        <taxon>Ephemeroptera</taxon>
        <taxon>Pisciforma</taxon>
        <taxon>Baetidae</taxon>
        <taxon>Cloeon</taxon>
    </lineage>
</organism>
<keyword evidence="7" id="KW-0206">Cytoskeleton</keyword>
<feature type="compositionally biased region" description="Low complexity" evidence="9">
    <location>
        <begin position="155"/>
        <end position="187"/>
    </location>
</feature>
<evidence type="ECO:0000256" key="6">
    <source>
        <dbReference type="ARBA" id="ARBA00022737"/>
    </source>
</evidence>
<dbReference type="PROSITE" id="PS50082">
    <property type="entry name" value="WD_REPEATS_2"/>
    <property type="match status" value="3"/>
</dbReference>
<protein>
    <recommendedName>
        <fullName evidence="14">HELP domain-containing protein</fullName>
    </recommendedName>
</protein>
<comment type="subcellular location">
    <subcellularLocation>
        <location evidence="1">Cytoplasm</location>
        <location evidence="1">Cytoskeleton</location>
    </subcellularLocation>
</comment>
<evidence type="ECO:0000259" key="11">
    <source>
        <dbReference type="Pfam" id="PF23414"/>
    </source>
</evidence>
<dbReference type="InterPro" id="IPR036322">
    <property type="entry name" value="WD40_repeat_dom_sf"/>
</dbReference>
<evidence type="ECO:0000256" key="7">
    <source>
        <dbReference type="ARBA" id="ARBA00023212"/>
    </source>
</evidence>
<dbReference type="SUPFAM" id="SSF50978">
    <property type="entry name" value="WD40 repeat-like"/>
    <property type="match status" value="2"/>
</dbReference>
<proteinExistence type="inferred from homology"/>
<gene>
    <name evidence="12" type="ORF">CLODIP_2_CD15422</name>
</gene>
<dbReference type="InterPro" id="IPR055439">
    <property type="entry name" value="Beta-prop_EML_1st"/>
</dbReference>
<feature type="repeat" description="WD" evidence="8">
    <location>
        <begin position="879"/>
        <end position="914"/>
    </location>
</feature>
<feature type="domain" description="EML-like second beta-propeller" evidence="11">
    <location>
        <begin position="645"/>
        <end position="913"/>
    </location>
</feature>
<evidence type="ECO:0000256" key="5">
    <source>
        <dbReference type="ARBA" id="ARBA00022701"/>
    </source>
</evidence>
<evidence type="ECO:0000259" key="10">
    <source>
        <dbReference type="Pfam" id="PF23409"/>
    </source>
</evidence>
<dbReference type="GO" id="GO:0072686">
    <property type="term" value="C:mitotic spindle"/>
    <property type="evidence" value="ECO:0007669"/>
    <property type="project" value="TreeGrafter"/>
</dbReference>
<dbReference type="SUPFAM" id="SSF50998">
    <property type="entry name" value="Quinoprotein alcohol dehydrogenase-like"/>
    <property type="match status" value="1"/>
</dbReference>
<keyword evidence="3" id="KW-0963">Cytoplasm</keyword>
<dbReference type="InterPro" id="IPR049813">
    <property type="entry name" value="Elp-1-like_TD"/>
</dbReference>
<dbReference type="Pfam" id="PF03451">
    <property type="entry name" value="HELP"/>
    <property type="match status" value="1"/>
</dbReference>
<dbReference type="OrthoDB" id="47802at2759"/>
<feature type="region of interest" description="Disordered" evidence="9">
    <location>
        <begin position="87"/>
        <end position="187"/>
    </location>
</feature>
<feature type="compositionally biased region" description="Low complexity" evidence="9">
    <location>
        <begin position="135"/>
        <end position="145"/>
    </location>
</feature>
<keyword evidence="13" id="KW-1185">Reference proteome</keyword>
<dbReference type="InterPro" id="IPR011047">
    <property type="entry name" value="Quinoprotein_ADH-like_sf"/>
</dbReference>
<evidence type="ECO:0000313" key="13">
    <source>
        <dbReference type="Proteomes" id="UP000494165"/>
    </source>
</evidence>
<dbReference type="InterPro" id="IPR050630">
    <property type="entry name" value="WD_repeat_EMAP"/>
</dbReference>
<dbReference type="SMART" id="SM00320">
    <property type="entry name" value="WD40"/>
    <property type="match status" value="10"/>
</dbReference>
<evidence type="ECO:0000313" key="12">
    <source>
        <dbReference type="EMBL" id="CAB3362826.1"/>
    </source>
</evidence>
<evidence type="ECO:0000256" key="4">
    <source>
        <dbReference type="ARBA" id="ARBA00022574"/>
    </source>
</evidence>
<reference evidence="12 13" key="1">
    <citation type="submission" date="2020-04" db="EMBL/GenBank/DDBJ databases">
        <authorList>
            <person name="Alioto T."/>
            <person name="Alioto T."/>
            <person name="Gomez Garrido J."/>
        </authorList>
    </citation>
    <scope>NUCLEOTIDE SEQUENCE [LARGE SCALE GENOMIC DNA]</scope>
</reference>
<feature type="domain" description="EML-like first beta-propeller" evidence="10">
    <location>
        <begin position="341"/>
        <end position="628"/>
    </location>
</feature>
<dbReference type="InterPro" id="IPR015943">
    <property type="entry name" value="WD40/YVTN_repeat-like_dom_sf"/>
</dbReference>
<dbReference type="AlphaFoldDB" id="A0A8S1BTL9"/>